<proteinExistence type="predicted"/>
<evidence type="ECO:0000313" key="1">
    <source>
        <dbReference type="EMBL" id="GGB83944.1"/>
    </source>
</evidence>
<sequence length="167" mass="19263">MQALITRNDIAKYRQISKTPNDSKLNEMILDAQLLDIQPLLGEKLFNAVIASPESYPDLLDGSSYEYEGTTYTNYGLKMAIAYFTYARYMMFSLVTDTPFSVVEKINNDTSRPVEGTTKKTIYQLNRESAFKIWENVALWLIRTGNSEYKKYCGKNTNRSMRFSKII</sequence>
<evidence type="ECO:0000313" key="2">
    <source>
        <dbReference type="Proteomes" id="UP000615760"/>
    </source>
</evidence>
<dbReference type="InterPro" id="IPR046558">
    <property type="entry name" value="DUF6712"/>
</dbReference>
<dbReference type="RefSeq" id="WP_188621645.1">
    <property type="nucleotide sequence ID" value="NZ_BMJE01000007.1"/>
</dbReference>
<comment type="caution">
    <text evidence="1">The sequence shown here is derived from an EMBL/GenBank/DDBJ whole genome shotgun (WGS) entry which is preliminary data.</text>
</comment>
<dbReference type="Pfam" id="PF20459">
    <property type="entry name" value="DUF6712"/>
    <property type="match status" value="1"/>
</dbReference>
<name>A0ABQ1K482_9FLAO</name>
<organism evidence="1 2">
    <name type="scientific">Flavobacterium suaedae</name>
    <dbReference type="NCBI Taxonomy" id="1767027"/>
    <lineage>
        <taxon>Bacteria</taxon>
        <taxon>Pseudomonadati</taxon>
        <taxon>Bacteroidota</taxon>
        <taxon>Flavobacteriia</taxon>
        <taxon>Flavobacteriales</taxon>
        <taxon>Flavobacteriaceae</taxon>
        <taxon>Flavobacterium</taxon>
    </lineage>
</organism>
<gene>
    <name evidence="1" type="ORF">GCM10007424_24940</name>
</gene>
<dbReference type="Proteomes" id="UP000615760">
    <property type="component" value="Unassembled WGS sequence"/>
</dbReference>
<keyword evidence="2" id="KW-1185">Reference proteome</keyword>
<protein>
    <submittedName>
        <fullName evidence="1">Uncharacterized protein</fullName>
    </submittedName>
</protein>
<reference evidence="2" key="1">
    <citation type="journal article" date="2019" name="Int. J. Syst. Evol. Microbiol.">
        <title>The Global Catalogue of Microorganisms (GCM) 10K type strain sequencing project: providing services to taxonomists for standard genome sequencing and annotation.</title>
        <authorList>
            <consortium name="The Broad Institute Genomics Platform"/>
            <consortium name="The Broad Institute Genome Sequencing Center for Infectious Disease"/>
            <person name="Wu L."/>
            <person name="Ma J."/>
        </authorList>
    </citation>
    <scope>NUCLEOTIDE SEQUENCE [LARGE SCALE GENOMIC DNA]</scope>
    <source>
        <strain evidence="2">CGMCC 1.15461</strain>
    </source>
</reference>
<accession>A0ABQ1K482</accession>
<dbReference type="EMBL" id="BMJE01000007">
    <property type="protein sequence ID" value="GGB83944.1"/>
    <property type="molecule type" value="Genomic_DNA"/>
</dbReference>